<dbReference type="EMBL" id="CP017248">
    <property type="protein sequence ID" value="AOR32331.1"/>
    <property type="molecule type" value="Genomic_DNA"/>
</dbReference>
<dbReference type="InterPro" id="IPR011044">
    <property type="entry name" value="Quino_amine_DH_bsu"/>
</dbReference>
<dbReference type="SUPFAM" id="SSF50969">
    <property type="entry name" value="YVTN repeat-like/Quinoprotein amine dehydrogenase"/>
    <property type="match status" value="1"/>
</dbReference>
<gene>
    <name evidence="1" type="ORF">BFF78_15760</name>
</gene>
<dbReference type="RefSeq" id="WP_069778945.1">
    <property type="nucleotide sequence ID" value="NZ_CP017248.1"/>
</dbReference>
<reference evidence="2" key="1">
    <citation type="submission" date="2016-09" db="EMBL/GenBank/DDBJ databases">
        <title>Streptomyces puniciscabiei strain:TW1S1 Genome sequencing and assembly.</title>
        <authorList>
            <person name="Kim M.-K."/>
            <person name="Kim S.B."/>
        </authorList>
    </citation>
    <scope>NUCLEOTIDE SEQUENCE [LARGE SCALE GENOMIC DNA]</scope>
    <source>
        <strain evidence="2">TW1S1</strain>
    </source>
</reference>
<proteinExistence type="predicted"/>
<dbReference type="KEGG" id="spun:BFF78_15760"/>
<evidence type="ECO:0000313" key="2">
    <source>
        <dbReference type="Proteomes" id="UP000094960"/>
    </source>
</evidence>
<evidence type="ECO:0000313" key="1">
    <source>
        <dbReference type="EMBL" id="AOR32331.1"/>
    </source>
</evidence>
<dbReference type="Proteomes" id="UP000094960">
    <property type="component" value="Chromosome"/>
</dbReference>
<name>A0A1D7Y9S7_9ACTN</name>
<protein>
    <recommendedName>
        <fullName evidence="3">Dioxygenase</fullName>
    </recommendedName>
</protein>
<organism evidence="1 2">
    <name type="scientific">Streptomyces fodineus</name>
    <dbReference type="NCBI Taxonomy" id="1904616"/>
    <lineage>
        <taxon>Bacteria</taxon>
        <taxon>Bacillati</taxon>
        <taxon>Actinomycetota</taxon>
        <taxon>Actinomycetes</taxon>
        <taxon>Kitasatosporales</taxon>
        <taxon>Streptomycetaceae</taxon>
        <taxon>Streptomyces</taxon>
    </lineage>
</organism>
<accession>A0A1D7Y9S7</accession>
<evidence type="ECO:0008006" key="3">
    <source>
        <dbReference type="Google" id="ProtNLM"/>
    </source>
</evidence>
<dbReference type="AlphaFoldDB" id="A0A1D7Y9S7"/>
<sequence length="442" mass="48176">MNLPLSGRYSDRLLFISGLAADGRAEVYKFVDFAAGAVHETRIPIDELRARQLEAIETGLTGATLPYGHTAAQQLLGYFLHPHEFVQTAAGDLVVSFKQAPYVRILGADGERLWPAPPELAFDRMLSSTNCEPSPGVVGLTAVASADRFARYRGEDTLIGCDLLTYEPATGTERHIATVPPFIRDTLHQLQYSPAGYHVGVDMGLEADIDGPAVNGAEGTPFDVTAYTRAPFPRSGFFVRDAHTGAVTLHTPETACAAHAEIDPVDPSVFYVSCHNISKWQNNVVVHGPGALEKYRWSDGGLTRLGRFTDPGFLRVTSQALFERGGETFLAVPAFPNRFYLFDSGLNVVRRTVLFEEEVPEPPFVCAKNTAAPLYLAISEDTRYAFLTGASDLFVVDLDDCTLVDRVRFCEPGSFLATAHIDLVTRSAAVRRLTRGAAHEPA</sequence>
<keyword evidence="2" id="KW-1185">Reference proteome</keyword>